<name>A0AAQ0HIZ2_PARVE</name>
<dbReference type="EMBL" id="QUMX01000016">
    <property type="protein sequence ID" value="REG46171.1"/>
    <property type="molecule type" value="Genomic_DNA"/>
</dbReference>
<protein>
    <submittedName>
        <fullName evidence="2">Oxygen-dependent protoporphyrinogen oxidase</fullName>
    </submittedName>
</protein>
<gene>
    <name evidence="2" type="ORF">ATH84_101631</name>
</gene>
<evidence type="ECO:0000313" key="3">
    <source>
        <dbReference type="Proteomes" id="UP000256794"/>
    </source>
</evidence>
<keyword evidence="3" id="KW-1185">Reference proteome</keyword>
<feature type="region of interest" description="Disordered" evidence="1">
    <location>
        <begin position="105"/>
        <end position="137"/>
    </location>
</feature>
<accession>A0AAQ0HIZ2</accession>
<dbReference type="Gene3D" id="3.90.660.20">
    <property type="entry name" value="Protoporphyrinogen oxidase, mitochondrial, domain 2"/>
    <property type="match status" value="1"/>
</dbReference>
<reference evidence="2 3" key="1">
    <citation type="submission" date="2018-08" db="EMBL/GenBank/DDBJ databases">
        <title>Genomic Encyclopedia of Archaeal and Bacterial Type Strains, Phase II (KMG-II): from individual species to whole genera.</title>
        <authorList>
            <person name="Goeker M."/>
        </authorList>
    </citation>
    <scope>NUCLEOTIDE SEQUENCE [LARGE SCALE GENOMIC DNA]</scope>
    <source>
        <strain evidence="2 3">DSM 582</strain>
    </source>
</reference>
<dbReference type="Proteomes" id="UP000256794">
    <property type="component" value="Unassembled WGS sequence"/>
</dbReference>
<dbReference type="AlphaFoldDB" id="A0AAQ0HIZ2"/>
<dbReference type="RefSeq" id="WP_036752913.1">
    <property type="nucleotide sequence ID" value="NZ_JRKO01000014.1"/>
</dbReference>
<evidence type="ECO:0000256" key="1">
    <source>
        <dbReference type="SAM" id="MobiDB-lite"/>
    </source>
</evidence>
<comment type="caution">
    <text evidence="2">The sequence shown here is derived from an EMBL/GenBank/DDBJ whole genome shotgun (WGS) entry which is preliminary data.</text>
</comment>
<feature type="compositionally biased region" description="Polar residues" evidence="1">
    <location>
        <begin position="127"/>
        <end position="137"/>
    </location>
</feature>
<evidence type="ECO:0000313" key="2">
    <source>
        <dbReference type="EMBL" id="REG46171.1"/>
    </source>
</evidence>
<proteinExistence type="predicted"/>
<sequence>MLAARFATNPDDATSAPAADGETLAAHVTRHLSRRVLERMVNPVFRGTRSWDAGATSAAFFATTKPHMIGRSTVHVLKGGMNSLAAALSRDLVLMLNTRPYGSRPRPAARAGWRLSGTARARHWKPTGSSARSRVGM</sequence>
<dbReference type="Gene3D" id="1.10.3110.10">
    <property type="entry name" value="protoporphyrinogen ix oxidase, domain 3"/>
    <property type="match status" value="1"/>
</dbReference>
<organism evidence="2 3">
    <name type="scientific">Paracoccus versutus</name>
    <name type="common">Thiobacillus versutus</name>
    <dbReference type="NCBI Taxonomy" id="34007"/>
    <lineage>
        <taxon>Bacteria</taxon>
        <taxon>Pseudomonadati</taxon>
        <taxon>Pseudomonadota</taxon>
        <taxon>Alphaproteobacteria</taxon>
        <taxon>Rhodobacterales</taxon>
        <taxon>Paracoccaceae</taxon>
        <taxon>Paracoccus</taxon>
    </lineage>
</organism>